<protein>
    <submittedName>
        <fullName evidence="2">Uncharacterized protein</fullName>
    </submittedName>
</protein>
<dbReference type="AlphaFoldDB" id="A0A4U9RIX3"/>
<keyword evidence="3" id="KW-1185">Reference proteome</keyword>
<proteinExistence type="predicted"/>
<dbReference type="Proteomes" id="UP000308489">
    <property type="component" value="Chromosome 1"/>
</dbReference>
<dbReference type="RefSeq" id="WP_138210467.1">
    <property type="nucleotide sequence ID" value="NZ_CBCRUQ010000003.1"/>
</dbReference>
<reference evidence="2 3" key="1">
    <citation type="submission" date="2019-05" db="EMBL/GenBank/DDBJ databases">
        <authorList>
            <consortium name="Pathogen Informatics"/>
        </authorList>
    </citation>
    <scope>NUCLEOTIDE SEQUENCE [LARGE SCALE GENOMIC DNA]</scope>
    <source>
        <strain evidence="2 3">NCTC503</strain>
    </source>
</reference>
<feature type="chain" id="PRO_5020360532" evidence="1">
    <location>
        <begin position="32"/>
        <end position="370"/>
    </location>
</feature>
<evidence type="ECO:0000313" key="2">
    <source>
        <dbReference type="EMBL" id="VTQ91875.1"/>
    </source>
</evidence>
<organism evidence="2 3">
    <name type="scientific">Hathewaya histolytica</name>
    <name type="common">Clostridium histolyticum</name>
    <dbReference type="NCBI Taxonomy" id="1498"/>
    <lineage>
        <taxon>Bacteria</taxon>
        <taxon>Bacillati</taxon>
        <taxon>Bacillota</taxon>
        <taxon>Clostridia</taxon>
        <taxon>Eubacteriales</taxon>
        <taxon>Clostridiaceae</taxon>
        <taxon>Hathewaya</taxon>
    </lineage>
</organism>
<dbReference type="OrthoDB" id="1938099at2"/>
<sequence length="370" mass="40820">MKTKSMKAKRIFGLLLVLFMMIMAVPTSVSAAVTGEISLETTLTDGVTLKGSKKTFDVMARLDGKKIPSEVTLNGEEVKPNWDDQNKTSYTIKFKQEGKNIVVVKASANNKTETKTYAITYKKALDGELIGHATCTVEALTIGRGFIVEPIRVPLYEGENSAQVLDRILTEKGFSYNHTGRLESSFYLSMIGDGGVFKKGCKDNEKAQKLNAPINIENKVPSNLKKILEKEGHWPPDELSDSKSLGEFDYTFMSGWMYAVNNVFPNVGFSDSYLGDGDVLRAQFTLFGYGSDIGGGYAMGGESTDFYKVANKDQLLSLLSSINSDKNKEEILSKDLVKTTYEEAMKVASQLDATQKSIDEVYAKLNKVLK</sequence>
<name>A0A4U9RIX3_HATHI</name>
<dbReference type="EMBL" id="LR590481">
    <property type="protein sequence ID" value="VTQ91875.1"/>
    <property type="molecule type" value="Genomic_DNA"/>
</dbReference>
<dbReference type="KEGG" id="hhw:NCTC503_01869"/>
<evidence type="ECO:0000256" key="1">
    <source>
        <dbReference type="SAM" id="SignalP"/>
    </source>
</evidence>
<gene>
    <name evidence="2" type="ORF">NCTC503_01869</name>
</gene>
<feature type="signal peptide" evidence="1">
    <location>
        <begin position="1"/>
        <end position="31"/>
    </location>
</feature>
<evidence type="ECO:0000313" key="3">
    <source>
        <dbReference type="Proteomes" id="UP000308489"/>
    </source>
</evidence>
<keyword evidence="1" id="KW-0732">Signal</keyword>
<accession>A0A4U9RIX3</accession>